<dbReference type="EC" id="5.6.2.4" evidence="9"/>
<dbReference type="InterPro" id="IPR027417">
    <property type="entry name" value="P-loop_NTPase"/>
</dbReference>
<dbReference type="Gene3D" id="3.40.50.300">
    <property type="entry name" value="P-loop containing nucleotide triphosphate hydrolases"/>
    <property type="match status" value="2"/>
</dbReference>
<keyword evidence="6" id="KW-0238">DNA-binding</keyword>
<dbReference type="PANTHER" id="PTHR11070">
    <property type="entry name" value="UVRD / RECB / PCRA DNA HELICASE FAMILY MEMBER"/>
    <property type="match status" value="1"/>
</dbReference>
<dbReference type="RefSeq" id="WP_037426833.1">
    <property type="nucleotide sequence ID" value="NZ_CP076856.1"/>
</dbReference>
<dbReference type="PROSITE" id="PS51217">
    <property type="entry name" value="UVRD_HELICASE_CTER"/>
    <property type="match status" value="1"/>
</dbReference>
<dbReference type="Gene3D" id="1.10.10.160">
    <property type="match status" value="1"/>
</dbReference>
<dbReference type="AlphaFoldDB" id="A0A5B8R1Y0"/>
<evidence type="ECO:0000256" key="5">
    <source>
        <dbReference type="ARBA" id="ARBA00022840"/>
    </source>
</evidence>
<name>A0A5B8R1Y0_9GAMM</name>
<organism evidence="15">
    <name type="scientific">Shewanella decolorationis</name>
    <dbReference type="NCBI Taxonomy" id="256839"/>
    <lineage>
        <taxon>Bacteria</taxon>
        <taxon>Pseudomonadati</taxon>
        <taxon>Pseudomonadota</taxon>
        <taxon>Gammaproteobacteria</taxon>
        <taxon>Alteromonadales</taxon>
        <taxon>Shewanellaceae</taxon>
        <taxon>Shewanella</taxon>
    </lineage>
</organism>
<keyword evidence="4 12" id="KW-0347">Helicase</keyword>
<dbReference type="InterPro" id="IPR000212">
    <property type="entry name" value="DNA_helicase_UvrD/REP"/>
</dbReference>
<evidence type="ECO:0000313" key="15">
    <source>
        <dbReference type="EMBL" id="QDZ92933.1"/>
    </source>
</evidence>
<dbReference type="Gene3D" id="1.10.486.10">
    <property type="entry name" value="PCRA, domain 4"/>
    <property type="match status" value="1"/>
</dbReference>
<keyword evidence="5 12" id="KW-0067">ATP-binding</keyword>
<dbReference type="PROSITE" id="PS51198">
    <property type="entry name" value="UVRD_HELICASE_ATP_BIND"/>
    <property type="match status" value="1"/>
</dbReference>
<dbReference type="Pfam" id="PF00580">
    <property type="entry name" value="UvrD-helicase"/>
    <property type="match status" value="1"/>
</dbReference>
<dbReference type="PANTHER" id="PTHR11070:SF2">
    <property type="entry name" value="ATP-DEPENDENT DNA HELICASE SRS2"/>
    <property type="match status" value="1"/>
</dbReference>
<comment type="similarity">
    <text evidence="1">Belongs to the helicase family. UvrD subfamily.</text>
</comment>
<evidence type="ECO:0000256" key="11">
    <source>
        <dbReference type="ARBA" id="ARBA00048988"/>
    </source>
</evidence>
<dbReference type="CDD" id="cd17932">
    <property type="entry name" value="DEXQc_UvrD"/>
    <property type="match status" value="1"/>
</dbReference>
<evidence type="ECO:0000259" key="14">
    <source>
        <dbReference type="PROSITE" id="PS51217"/>
    </source>
</evidence>
<evidence type="ECO:0000256" key="12">
    <source>
        <dbReference type="PROSITE-ProRule" id="PRU00560"/>
    </source>
</evidence>
<accession>A0A5B8R1Y0</accession>
<evidence type="ECO:0000256" key="2">
    <source>
        <dbReference type="ARBA" id="ARBA00022741"/>
    </source>
</evidence>
<protein>
    <recommendedName>
        <fullName evidence="9">DNA 3'-5' helicase</fullName>
        <ecNumber evidence="9">5.6.2.4</ecNumber>
    </recommendedName>
    <alternativeName>
        <fullName evidence="10">DNA 3'-5' helicase II</fullName>
    </alternativeName>
</protein>
<evidence type="ECO:0000256" key="8">
    <source>
        <dbReference type="ARBA" id="ARBA00034617"/>
    </source>
</evidence>
<comment type="catalytic activity">
    <reaction evidence="8">
        <text>Couples ATP hydrolysis with the unwinding of duplex DNA by translocating in the 3'-5' direction.</text>
        <dbReference type="EC" id="5.6.2.4"/>
    </reaction>
</comment>
<comment type="catalytic activity">
    <reaction evidence="11">
        <text>ATP + H2O = ADP + phosphate + H(+)</text>
        <dbReference type="Rhea" id="RHEA:13065"/>
        <dbReference type="ChEBI" id="CHEBI:15377"/>
        <dbReference type="ChEBI" id="CHEBI:15378"/>
        <dbReference type="ChEBI" id="CHEBI:30616"/>
        <dbReference type="ChEBI" id="CHEBI:43474"/>
        <dbReference type="ChEBI" id="CHEBI:456216"/>
        <dbReference type="EC" id="5.6.2.4"/>
    </reaction>
</comment>
<keyword evidence="3 12" id="KW-0378">Hydrolase</keyword>
<evidence type="ECO:0000259" key="13">
    <source>
        <dbReference type="PROSITE" id="PS51198"/>
    </source>
</evidence>
<feature type="domain" description="UvrD-like helicase C-terminal" evidence="14">
    <location>
        <begin position="265"/>
        <end position="517"/>
    </location>
</feature>
<evidence type="ECO:0000256" key="9">
    <source>
        <dbReference type="ARBA" id="ARBA00034808"/>
    </source>
</evidence>
<dbReference type="InterPro" id="IPR014016">
    <property type="entry name" value="UvrD-like_ATP-bd"/>
</dbReference>
<reference evidence="15" key="1">
    <citation type="journal article" date="2019" name="Ecotoxicol. Environ. Saf.">
        <title>Microbial characterization of heavy metal resistant bacterial strains isolated from an electroplating wastewater treatment plant.</title>
        <authorList>
            <person name="Cai X."/>
            <person name="Zheng X."/>
            <person name="Zhang D."/>
            <person name="Iqbal W."/>
            <person name="Liu C."/>
            <person name="Yang B."/>
            <person name="Zhao X."/>
            <person name="Lu X."/>
            <person name="Mao Y."/>
        </authorList>
    </citation>
    <scope>NUCLEOTIDE SEQUENCE [LARGE SCALE GENOMIC DNA]</scope>
    <source>
        <strain evidence="15">Ni1-3</strain>
    </source>
</reference>
<evidence type="ECO:0000256" key="3">
    <source>
        <dbReference type="ARBA" id="ARBA00022801"/>
    </source>
</evidence>
<dbReference type="GO" id="GO:0043138">
    <property type="term" value="F:3'-5' DNA helicase activity"/>
    <property type="evidence" value="ECO:0007669"/>
    <property type="project" value="UniProtKB-EC"/>
</dbReference>
<proteinExistence type="inferred from homology"/>
<evidence type="ECO:0000256" key="10">
    <source>
        <dbReference type="ARBA" id="ARBA00034923"/>
    </source>
</evidence>
<keyword evidence="7" id="KW-0413">Isomerase</keyword>
<sequence length="599" mass="67238">MGSTKDQGLVIERDDNTLVCALPGSGKTYVLVELTKRLLSRDGAYSVHLLTFTDAARVELTERMLHALTPRAMERVTISTFHSTALAMTRGKLNRRLLMANELMLFVKSVLNEADHLDLIDKFRFKVPDVVRLFDEMGRSQDLSKEYSDTEVALYELYKDMLIKQGKTDFNVVCQLSVSWLAQREIPPVSATHILVDEFQDTDALQYMWLREHALLGKKLVVVGDDDQAIYSFRGGQGYDNMVAFQSEFNADAYVLRDCFRCSKEILNRAGMLIKFNNPDRIDKPMNAVREEQGTVKIIKSGTMDNQLNQILDAVSKEPHTWAVIARNNAILDRVETVIQGHGIEYNRRGGKSFFDGVAPYSLIQIASVISGKHDDHTLHRALAALSVPEAETARIIGLCRTAKTTFGGLKHAEIGHHADLQKFHSLAEAWHDIPAGREDAKRTYMQSIVKLLAIHLDKRDQKHAQVVGDVIAGRHWESLGESIAQLKSSLDCKKRKDQSEEAAPKLSLITMHSSKGLQFDNVWIVGSDTGTIPSKEALAEGKIAEERRLMYVAMTRAISSLTMSYTSEPSEFLYEVNKERVVELESGYEDDADDFDAA</sequence>
<dbReference type="SUPFAM" id="SSF52540">
    <property type="entry name" value="P-loop containing nucleoside triphosphate hydrolases"/>
    <property type="match status" value="1"/>
</dbReference>
<gene>
    <name evidence="15" type="ORF">D0436_22125</name>
</gene>
<dbReference type="GO" id="GO:0005524">
    <property type="term" value="F:ATP binding"/>
    <property type="evidence" value="ECO:0007669"/>
    <property type="project" value="UniProtKB-UniRule"/>
</dbReference>
<feature type="domain" description="UvrD-like helicase ATP-binding" evidence="13">
    <location>
        <begin position="1"/>
        <end position="263"/>
    </location>
</feature>
<dbReference type="Pfam" id="PF13361">
    <property type="entry name" value="UvrD_C"/>
    <property type="match status" value="2"/>
</dbReference>
<dbReference type="GO" id="GO:0016887">
    <property type="term" value="F:ATP hydrolysis activity"/>
    <property type="evidence" value="ECO:0007669"/>
    <property type="project" value="RHEA"/>
</dbReference>
<dbReference type="InterPro" id="IPR013986">
    <property type="entry name" value="DExx_box_DNA_helicase_dom_sf"/>
</dbReference>
<feature type="binding site" evidence="12">
    <location>
        <begin position="21"/>
        <end position="28"/>
    </location>
    <ligand>
        <name>ATP</name>
        <dbReference type="ChEBI" id="CHEBI:30616"/>
    </ligand>
</feature>
<evidence type="ECO:0000256" key="7">
    <source>
        <dbReference type="ARBA" id="ARBA00023235"/>
    </source>
</evidence>
<evidence type="ECO:0000256" key="1">
    <source>
        <dbReference type="ARBA" id="ARBA00009922"/>
    </source>
</evidence>
<dbReference type="EMBL" id="CP031775">
    <property type="protein sequence ID" value="QDZ92933.1"/>
    <property type="molecule type" value="Genomic_DNA"/>
</dbReference>
<dbReference type="GO" id="GO:0000725">
    <property type="term" value="P:recombinational repair"/>
    <property type="evidence" value="ECO:0007669"/>
    <property type="project" value="TreeGrafter"/>
</dbReference>
<dbReference type="GO" id="GO:0003677">
    <property type="term" value="F:DNA binding"/>
    <property type="evidence" value="ECO:0007669"/>
    <property type="project" value="UniProtKB-KW"/>
</dbReference>
<evidence type="ECO:0000256" key="4">
    <source>
        <dbReference type="ARBA" id="ARBA00022806"/>
    </source>
</evidence>
<keyword evidence="2 12" id="KW-0547">Nucleotide-binding</keyword>
<evidence type="ECO:0000256" key="6">
    <source>
        <dbReference type="ARBA" id="ARBA00023125"/>
    </source>
</evidence>
<dbReference type="InterPro" id="IPR014017">
    <property type="entry name" value="DNA_helicase_UvrD-like_C"/>
</dbReference>